<feature type="domain" description="Aminoacyl-transfer RNA synthetases class-II family profile" evidence="12">
    <location>
        <begin position="86"/>
        <end position="448"/>
    </location>
</feature>
<proteinExistence type="inferred from homology"/>
<dbReference type="GO" id="GO:0004821">
    <property type="term" value="F:histidine-tRNA ligase activity"/>
    <property type="evidence" value="ECO:0007669"/>
    <property type="project" value="UniProtKB-EC"/>
</dbReference>
<keyword evidence="6" id="KW-0067">ATP-binding</keyword>
<evidence type="ECO:0000313" key="15">
    <source>
        <dbReference type="WBParaSite" id="PgB02X_g093_t01"/>
    </source>
</evidence>
<evidence type="ECO:0000313" key="14">
    <source>
        <dbReference type="Proteomes" id="UP000887569"/>
    </source>
</evidence>
<dbReference type="PANTHER" id="PTHR11476:SF7">
    <property type="entry name" value="HISTIDINE--TRNA LIGASE"/>
    <property type="match status" value="1"/>
</dbReference>
<dbReference type="SUPFAM" id="SSF47060">
    <property type="entry name" value="S15/NS1 RNA-binding domain"/>
    <property type="match status" value="1"/>
</dbReference>
<protein>
    <recommendedName>
        <fullName evidence="2">histidine--tRNA ligase</fullName>
        <ecNumber evidence="2">6.1.1.21</ecNumber>
    </recommendedName>
</protein>
<dbReference type="InterPro" id="IPR036621">
    <property type="entry name" value="Anticodon-bd_dom_sf"/>
</dbReference>
<dbReference type="GO" id="GO:0005829">
    <property type="term" value="C:cytosol"/>
    <property type="evidence" value="ECO:0007669"/>
    <property type="project" value="TreeGrafter"/>
</dbReference>
<dbReference type="GO" id="GO:0003723">
    <property type="term" value="F:RNA binding"/>
    <property type="evidence" value="ECO:0007669"/>
    <property type="project" value="TreeGrafter"/>
</dbReference>
<dbReference type="PIRSF" id="PIRSF001549">
    <property type="entry name" value="His-tRNA_synth"/>
    <property type="match status" value="1"/>
</dbReference>
<keyword evidence="14" id="KW-1185">Reference proteome</keyword>
<keyword evidence="7" id="KW-0648">Protein biosynthesis</keyword>
<dbReference type="Pfam" id="PF03129">
    <property type="entry name" value="HGTP_anticodon"/>
    <property type="match status" value="1"/>
</dbReference>
<feature type="binding site" evidence="10">
    <location>
        <begin position="156"/>
        <end position="158"/>
    </location>
    <ligand>
        <name>L-histidine</name>
        <dbReference type="ChEBI" id="CHEBI:57595"/>
    </ligand>
</feature>
<feature type="binding site" evidence="10">
    <location>
        <position position="203"/>
    </location>
    <ligand>
        <name>L-histidine</name>
        <dbReference type="ChEBI" id="CHEBI:57595"/>
    </ligand>
</feature>
<dbReference type="InterPro" id="IPR004516">
    <property type="entry name" value="HisRS/HisZ"/>
</dbReference>
<dbReference type="PROSITE" id="PS51185">
    <property type="entry name" value="WHEP_TRS_2"/>
    <property type="match status" value="1"/>
</dbReference>
<feature type="binding site" evidence="10">
    <location>
        <position position="358"/>
    </location>
    <ligand>
        <name>L-histidine</name>
        <dbReference type="ChEBI" id="CHEBI:57595"/>
    </ligand>
</feature>
<keyword evidence="3" id="KW-0963">Cytoplasm</keyword>
<dbReference type="GO" id="GO:0002119">
    <property type="term" value="P:nematode larval development"/>
    <property type="evidence" value="ECO:0007669"/>
    <property type="project" value="TreeGrafter"/>
</dbReference>
<evidence type="ECO:0000256" key="2">
    <source>
        <dbReference type="ARBA" id="ARBA00012815"/>
    </source>
</evidence>
<evidence type="ECO:0000256" key="6">
    <source>
        <dbReference type="ARBA" id="ARBA00022840"/>
    </source>
</evidence>
<evidence type="ECO:0000256" key="1">
    <source>
        <dbReference type="ARBA" id="ARBA00008226"/>
    </source>
</evidence>
<dbReference type="NCBIfam" id="TIGR00442">
    <property type="entry name" value="hisS"/>
    <property type="match status" value="1"/>
</dbReference>
<dbReference type="SUPFAM" id="SSF55681">
    <property type="entry name" value="Class II aaRS and biotin synthetases"/>
    <property type="match status" value="1"/>
</dbReference>
<evidence type="ECO:0000256" key="9">
    <source>
        <dbReference type="ARBA" id="ARBA00047639"/>
    </source>
</evidence>
<dbReference type="AlphaFoldDB" id="A0A914ZEW8"/>
<evidence type="ECO:0000256" key="4">
    <source>
        <dbReference type="ARBA" id="ARBA00022598"/>
    </source>
</evidence>
<feature type="domain" description="WHEP-TRS" evidence="13">
    <location>
        <begin position="29"/>
        <end position="85"/>
    </location>
</feature>
<evidence type="ECO:0000256" key="11">
    <source>
        <dbReference type="SAM" id="Coils"/>
    </source>
</evidence>
<dbReference type="InterPro" id="IPR045864">
    <property type="entry name" value="aa-tRNA-synth_II/BPL/LPL"/>
</dbReference>
<dbReference type="CDD" id="cd00859">
    <property type="entry name" value="HisRS_anticodon"/>
    <property type="match status" value="1"/>
</dbReference>
<dbReference type="InterPro" id="IPR004154">
    <property type="entry name" value="Anticodon-bd"/>
</dbReference>
<evidence type="ECO:0000259" key="12">
    <source>
        <dbReference type="PROSITE" id="PS50862"/>
    </source>
</evidence>
<dbReference type="SUPFAM" id="SSF52954">
    <property type="entry name" value="Class II aaRS ABD-related"/>
    <property type="match status" value="1"/>
</dbReference>
<keyword evidence="4" id="KW-0436">Ligase</keyword>
<dbReference type="Pfam" id="PF13393">
    <property type="entry name" value="tRNA-synt_His"/>
    <property type="match status" value="1"/>
</dbReference>
<dbReference type="EC" id="6.1.1.21" evidence="2"/>
<comment type="similarity">
    <text evidence="1">Belongs to the class-II aminoacyl-tRNA synthetase family.</text>
</comment>
<dbReference type="FunFam" id="3.40.50.800:FF:000008">
    <property type="entry name" value="histidine--tRNA ligase, cytoplasmic isoform X1"/>
    <property type="match status" value="1"/>
</dbReference>
<sequence length="550" mass="62779">MFSHYELGRKRRTKLTLFAMAEVDLSPAQKDVLRAEVKELGDQIRALKESKSDAELIKEKIARMLEKKKLLGDEGQGKFVLKCPKGTRDYGPKAMAIREKVLGVVTESFKRHGAETIDTPVFELRDVLMGKYGEEGGKLIFDLADQGGELLSLRYDLTVPFARYLAMNKVTNIKRYHIAKVYRRDQPVMTRGRYREFFQCDFDIAGQYDAMVPEAECLRVIDEVMSALELGDFQIKLNHRLMLEGMFSVSGVSDLEFKTVCSSIDKLDKVSWDEVRTELVNEKHINEIVVDKLEKFVRMREQNSSLSNSQLLDRFEKDNETGTHSSVKKAIADIRLLLDYCELYDVAKRIIFEPALARGLDYYTGTIFETVVKEFSTGYRDGDGTNDEVDENSTNVGSVAAGGRYDNLVGMFSQKKQSVPCVGVSFGIERLFSIMEMKAELEKSAVRTTETEVFVASAQKNLLRERMKLCKLLWENNIKAEMAYKANPKMLTQLQYCEERLIPLVAIVGERELQEGIVKIRNVEDRQEQDIPLSRLVEEIHARLAKISRS</sequence>
<name>A0A914ZEW8_PARUN</name>
<dbReference type="Gene3D" id="3.30.930.10">
    <property type="entry name" value="Bira Bifunctional Protein, Domain 2"/>
    <property type="match status" value="1"/>
</dbReference>
<dbReference type="FunFam" id="3.30.930.10:FF:000092">
    <property type="entry name" value="Histidyl-tRNA synthetase putative"/>
    <property type="match status" value="1"/>
</dbReference>
<keyword evidence="8" id="KW-0030">Aminoacyl-tRNA synthetase</keyword>
<dbReference type="InterPro" id="IPR033656">
    <property type="entry name" value="HisRS_anticodon"/>
</dbReference>
<dbReference type="InterPro" id="IPR015807">
    <property type="entry name" value="His-tRNA-ligase"/>
</dbReference>
<reference evidence="15" key="1">
    <citation type="submission" date="2022-11" db="UniProtKB">
        <authorList>
            <consortium name="WormBaseParasite"/>
        </authorList>
    </citation>
    <scope>IDENTIFICATION</scope>
</reference>
<dbReference type="WBParaSite" id="PgB02X_g093_t01">
    <property type="protein sequence ID" value="PgB02X_g093_t01"/>
    <property type="gene ID" value="PgB02X_g093"/>
</dbReference>
<evidence type="ECO:0000256" key="10">
    <source>
        <dbReference type="PIRSR" id="PIRSR001549-1"/>
    </source>
</evidence>
<comment type="catalytic activity">
    <reaction evidence="9">
        <text>tRNA(His) + L-histidine + ATP = L-histidyl-tRNA(His) + AMP + diphosphate + H(+)</text>
        <dbReference type="Rhea" id="RHEA:17313"/>
        <dbReference type="Rhea" id="RHEA-COMP:9665"/>
        <dbReference type="Rhea" id="RHEA-COMP:9689"/>
        <dbReference type="ChEBI" id="CHEBI:15378"/>
        <dbReference type="ChEBI" id="CHEBI:30616"/>
        <dbReference type="ChEBI" id="CHEBI:33019"/>
        <dbReference type="ChEBI" id="CHEBI:57595"/>
        <dbReference type="ChEBI" id="CHEBI:78442"/>
        <dbReference type="ChEBI" id="CHEBI:78527"/>
        <dbReference type="ChEBI" id="CHEBI:456215"/>
        <dbReference type="EC" id="6.1.1.21"/>
    </reaction>
</comment>
<dbReference type="PANTHER" id="PTHR11476">
    <property type="entry name" value="HISTIDYL-TRNA SYNTHETASE"/>
    <property type="match status" value="1"/>
</dbReference>
<dbReference type="InterPro" id="IPR000738">
    <property type="entry name" value="WHEP-TRS_dom"/>
</dbReference>
<dbReference type="InterPro" id="IPR041715">
    <property type="entry name" value="HisRS-like_core"/>
</dbReference>
<dbReference type="PROSITE" id="PS50862">
    <property type="entry name" value="AA_TRNA_LIGASE_II"/>
    <property type="match status" value="1"/>
</dbReference>
<dbReference type="GO" id="GO:0005524">
    <property type="term" value="F:ATP binding"/>
    <property type="evidence" value="ECO:0007669"/>
    <property type="project" value="UniProtKB-KW"/>
</dbReference>
<feature type="binding site" evidence="10">
    <location>
        <position position="183"/>
    </location>
    <ligand>
        <name>L-histidine</name>
        <dbReference type="ChEBI" id="CHEBI:57595"/>
    </ligand>
</feature>
<dbReference type="GO" id="GO:0032543">
    <property type="term" value="P:mitochondrial translation"/>
    <property type="evidence" value="ECO:0007669"/>
    <property type="project" value="TreeGrafter"/>
</dbReference>
<feature type="binding site" evidence="10">
    <location>
        <begin position="362"/>
        <end position="363"/>
    </location>
    <ligand>
        <name>L-histidine</name>
        <dbReference type="ChEBI" id="CHEBI:57595"/>
    </ligand>
</feature>
<dbReference type="InterPro" id="IPR006195">
    <property type="entry name" value="aa-tRNA-synth_II"/>
</dbReference>
<evidence type="ECO:0000256" key="5">
    <source>
        <dbReference type="ARBA" id="ARBA00022741"/>
    </source>
</evidence>
<evidence type="ECO:0000256" key="7">
    <source>
        <dbReference type="ARBA" id="ARBA00022917"/>
    </source>
</evidence>
<accession>A0A914ZEW8</accession>
<keyword evidence="5" id="KW-0547">Nucleotide-binding</keyword>
<keyword evidence="11" id="KW-0175">Coiled coil</keyword>
<dbReference type="Gene3D" id="3.40.50.800">
    <property type="entry name" value="Anticodon-binding domain"/>
    <property type="match status" value="1"/>
</dbReference>
<evidence type="ECO:0000256" key="3">
    <source>
        <dbReference type="ARBA" id="ARBA00022490"/>
    </source>
</evidence>
<dbReference type="GO" id="GO:0006427">
    <property type="term" value="P:histidyl-tRNA aminoacylation"/>
    <property type="evidence" value="ECO:0007669"/>
    <property type="project" value="InterPro"/>
</dbReference>
<dbReference type="GO" id="GO:0005739">
    <property type="term" value="C:mitochondrion"/>
    <property type="evidence" value="ECO:0007669"/>
    <property type="project" value="TreeGrafter"/>
</dbReference>
<dbReference type="CDD" id="cd00773">
    <property type="entry name" value="HisRS-like_core"/>
    <property type="match status" value="1"/>
</dbReference>
<dbReference type="Proteomes" id="UP000887569">
    <property type="component" value="Unplaced"/>
</dbReference>
<evidence type="ECO:0000256" key="8">
    <source>
        <dbReference type="ARBA" id="ARBA00023146"/>
    </source>
</evidence>
<evidence type="ECO:0000259" key="13">
    <source>
        <dbReference type="PROSITE" id="PS51185"/>
    </source>
</evidence>
<feature type="binding site" evidence="10">
    <location>
        <position position="199"/>
    </location>
    <ligand>
        <name>L-histidine</name>
        <dbReference type="ChEBI" id="CHEBI:57595"/>
    </ligand>
</feature>
<dbReference type="InterPro" id="IPR009068">
    <property type="entry name" value="uS15_NS1_RNA-bd_sf"/>
</dbReference>
<feature type="coiled-coil region" evidence="11">
    <location>
        <begin position="30"/>
        <end position="67"/>
    </location>
</feature>
<organism evidence="14 15">
    <name type="scientific">Parascaris univalens</name>
    <name type="common">Nematode worm</name>
    <dbReference type="NCBI Taxonomy" id="6257"/>
    <lineage>
        <taxon>Eukaryota</taxon>
        <taxon>Metazoa</taxon>
        <taxon>Ecdysozoa</taxon>
        <taxon>Nematoda</taxon>
        <taxon>Chromadorea</taxon>
        <taxon>Rhabditida</taxon>
        <taxon>Spirurina</taxon>
        <taxon>Ascaridomorpha</taxon>
        <taxon>Ascaridoidea</taxon>
        <taxon>Ascarididae</taxon>
        <taxon>Parascaris</taxon>
    </lineage>
</organism>